<accession>A0A8X6Y9V4</accession>
<gene>
    <name evidence="1" type="ORF">TNIN_461571</name>
</gene>
<dbReference type="AlphaFoldDB" id="A0A8X6Y9V4"/>
<organism evidence="1 2">
    <name type="scientific">Trichonephila inaurata madagascariensis</name>
    <dbReference type="NCBI Taxonomy" id="2747483"/>
    <lineage>
        <taxon>Eukaryota</taxon>
        <taxon>Metazoa</taxon>
        <taxon>Ecdysozoa</taxon>
        <taxon>Arthropoda</taxon>
        <taxon>Chelicerata</taxon>
        <taxon>Arachnida</taxon>
        <taxon>Araneae</taxon>
        <taxon>Araneomorphae</taxon>
        <taxon>Entelegynae</taxon>
        <taxon>Araneoidea</taxon>
        <taxon>Nephilidae</taxon>
        <taxon>Trichonephila</taxon>
        <taxon>Trichonephila inaurata</taxon>
    </lineage>
</organism>
<evidence type="ECO:0000313" key="2">
    <source>
        <dbReference type="Proteomes" id="UP000886998"/>
    </source>
</evidence>
<proteinExistence type="predicted"/>
<dbReference type="Proteomes" id="UP000886998">
    <property type="component" value="Unassembled WGS sequence"/>
</dbReference>
<name>A0A8X6Y9V4_9ARAC</name>
<dbReference type="EMBL" id="BMAV01016272">
    <property type="protein sequence ID" value="GFY66872.1"/>
    <property type="molecule type" value="Genomic_DNA"/>
</dbReference>
<protein>
    <submittedName>
        <fullName evidence="1">Uncharacterized protein</fullName>
    </submittedName>
</protein>
<comment type="caution">
    <text evidence="1">The sequence shown here is derived from an EMBL/GenBank/DDBJ whole genome shotgun (WGS) entry which is preliminary data.</text>
</comment>
<reference evidence="1" key="1">
    <citation type="submission" date="2020-08" db="EMBL/GenBank/DDBJ databases">
        <title>Multicomponent nature underlies the extraordinary mechanical properties of spider dragline silk.</title>
        <authorList>
            <person name="Kono N."/>
            <person name="Nakamura H."/>
            <person name="Mori M."/>
            <person name="Yoshida Y."/>
            <person name="Ohtoshi R."/>
            <person name="Malay A.D."/>
            <person name="Moran D.A.P."/>
            <person name="Tomita M."/>
            <person name="Numata K."/>
            <person name="Arakawa K."/>
        </authorList>
    </citation>
    <scope>NUCLEOTIDE SEQUENCE</scope>
</reference>
<dbReference type="OrthoDB" id="10381846at2759"/>
<keyword evidence="2" id="KW-1185">Reference proteome</keyword>
<evidence type="ECO:0000313" key="1">
    <source>
        <dbReference type="EMBL" id="GFY66872.1"/>
    </source>
</evidence>
<sequence length="78" mass="8576">MPSLLICDTAIHRMLPYACNSANKSSSNDFLATCLLFLVLRLKTCWVNFIDRGVGVTLATTIVDHIAMGTAPDLNHLR</sequence>